<feature type="region of interest" description="Disordered" evidence="1">
    <location>
        <begin position="73"/>
        <end position="96"/>
    </location>
</feature>
<name>A0A2T4BWT7_TRILO</name>
<evidence type="ECO:0000313" key="3">
    <source>
        <dbReference type="Proteomes" id="UP000240760"/>
    </source>
</evidence>
<reference evidence="2 3" key="1">
    <citation type="submission" date="2016-07" db="EMBL/GenBank/DDBJ databases">
        <title>Multiple horizontal gene transfer events from other fungi enriched the ability of initially mycotrophic Trichoderma (Ascomycota) to feed on dead plant biomass.</title>
        <authorList>
            <consortium name="DOE Joint Genome Institute"/>
            <person name="Aerts A."/>
            <person name="Atanasova L."/>
            <person name="Chenthamara K."/>
            <person name="Zhang J."/>
            <person name="Grujic M."/>
            <person name="Henrissat B."/>
            <person name="Kuo A."/>
            <person name="Salamov A."/>
            <person name="Lipzen A."/>
            <person name="Labutti K."/>
            <person name="Barry K."/>
            <person name="Miao Y."/>
            <person name="Rahimi M.J."/>
            <person name="Shen Q."/>
            <person name="Grigoriev I.V."/>
            <person name="Kubicek C.P."/>
            <person name="Druzhinina I.S."/>
        </authorList>
    </citation>
    <scope>NUCLEOTIDE SEQUENCE [LARGE SCALE GENOMIC DNA]</scope>
    <source>
        <strain evidence="2 3">ATCC 18648</strain>
    </source>
</reference>
<organism evidence="2 3">
    <name type="scientific">Trichoderma longibrachiatum ATCC 18648</name>
    <dbReference type="NCBI Taxonomy" id="983965"/>
    <lineage>
        <taxon>Eukaryota</taxon>
        <taxon>Fungi</taxon>
        <taxon>Dikarya</taxon>
        <taxon>Ascomycota</taxon>
        <taxon>Pezizomycotina</taxon>
        <taxon>Sordariomycetes</taxon>
        <taxon>Hypocreomycetidae</taxon>
        <taxon>Hypocreales</taxon>
        <taxon>Hypocreaceae</taxon>
        <taxon>Trichoderma</taxon>
    </lineage>
</organism>
<accession>A0A2T4BWT7</accession>
<dbReference type="Proteomes" id="UP000240760">
    <property type="component" value="Unassembled WGS sequence"/>
</dbReference>
<keyword evidence="3" id="KW-1185">Reference proteome</keyword>
<gene>
    <name evidence="2" type="ORF">M440DRAFT_118977</name>
</gene>
<evidence type="ECO:0000313" key="2">
    <source>
        <dbReference type="EMBL" id="PTB73725.1"/>
    </source>
</evidence>
<feature type="compositionally biased region" description="Basic and acidic residues" evidence="1">
    <location>
        <begin position="86"/>
        <end position="96"/>
    </location>
</feature>
<feature type="compositionally biased region" description="Polar residues" evidence="1">
    <location>
        <begin position="73"/>
        <end position="83"/>
    </location>
</feature>
<proteinExistence type="predicted"/>
<evidence type="ECO:0000256" key="1">
    <source>
        <dbReference type="SAM" id="MobiDB-lite"/>
    </source>
</evidence>
<dbReference type="AlphaFoldDB" id="A0A2T4BWT7"/>
<sequence length="112" mass="12633">MQVMMPLIHTHGSIEPLPCLFATSLLLLVYKNGTSLTAGQAREFAVELQRRVTNSRNPTLDLLPIFVAKPVSSLPSPSNTVMRSQGRRDIWPDRKQYSRRSALTHVRYDTPS</sequence>
<protein>
    <submittedName>
        <fullName evidence="2">Uncharacterized protein</fullName>
    </submittedName>
</protein>
<dbReference type="EMBL" id="KZ679137">
    <property type="protein sequence ID" value="PTB73725.1"/>
    <property type="molecule type" value="Genomic_DNA"/>
</dbReference>